<feature type="region of interest" description="Disordered" evidence="2">
    <location>
        <begin position="749"/>
        <end position="789"/>
    </location>
</feature>
<dbReference type="STRING" id="1116229.S3CLK4"/>
<feature type="region of interest" description="Disordered" evidence="2">
    <location>
        <begin position="102"/>
        <end position="211"/>
    </location>
</feature>
<dbReference type="OMA" id="IKCICSF"/>
<feature type="compositionally biased region" description="Basic residues" evidence="2">
    <location>
        <begin position="493"/>
        <end position="502"/>
    </location>
</feature>
<dbReference type="InterPro" id="IPR013083">
    <property type="entry name" value="Znf_RING/FYVE/PHD"/>
</dbReference>
<dbReference type="AlphaFoldDB" id="S3CLK4"/>
<feature type="compositionally biased region" description="Polar residues" evidence="2">
    <location>
        <begin position="621"/>
        <end position="693"/>
    </location>
</feature>
<dbReference type="InterPro" id="IPR001214">
    <property type="entry name" value="SET_dom"/>
</dbReference>
<evidence type="ECO:0000313" key="5">
    <source>
        <dbReference type="Proteomes" id="UP000016922"/>
    </source>
</evidence>
<keyword evidence="5" id="KW-1185">Reference proteome</keyword>
<evidence type="ECO:0000259" key="3">
    <source>
        <dbReference type="SMART" id="SM00317"/>
    </source>
</evidence>
<evidence type="ECO:0000256" key="1">
    <source>
        <dbReference type="ARBA" id="ARBA00022853"/>
    </source>
</evidence>
<feature type="compositionally biased region" description="Basic and acidic residues" evidence="2">
    <location>
        <begin position="760"/>
        <end position="775"/>
    </location>
</feature>
<evidence type="ECO:0000256" key="2">
    <source>
        <dbReference type="SAM" id="MobiDB-lite"/>
    </source>
</evidence>
<protein>
    <submittedName>
        <fullName evidence="4">FYVE/PHD zinc finger</fullName>
    </submittedName>
</protein>
<gene>
    <name evidence="4" type="ORF">GLAREA_02001</name>
</gene>
<feature type="region of interest" description="Disordered" evidence="2">
    <location>
        <begin position="914"/>
        <end position="936"/>
    </location>
</feature>
<dbReference type="SUPFAM" id="SSF82199">
    <property type="entry name" value="SET domain"/>
    <property type="match status" value="1"/>
</dbReference>
<keyword evidence="1" id="KW-0156">Chromatin regulator</keyword>
<dbReference type="InterPro" id="IPR046341">
    <property type="entry name" value="SET_dom_sf"/>
</dbReference>
<accession>S3CLK4</accession>
<feature type="compositionally biased region" description="Basic residues" evidence="2">
    <location>
        <begin position="164"/>
        <end position="174"/>
    </location>
</feature>
<feature type="compositionally biased region" description="Pro residues" evidence="2">
    <location>
        <begin position="197"/>
        <end position="206"/>
    </location>
</feature>
<feature type="compositionally biased region" description="Basic and acidic residues" evidence="2">
    <location>
        <begin position="102"/>
        <end position="113"/>
    </location>
</feature>
<organism evidence="4 5">
    <name type="scientific">Glarea lozoyensis (strain ATCC 20868 / MF5171)</name>
    <dbReference type="NCBI Taxonomy" id="1116229"/>
    <lineage>
        <taxon>Eukaryota</taxon>
        <taxon>Fungi</taxon>
        <taxon>Dikarya</taxon>
        <taxon>Ascomycota</taxon>
        <taxon>Pezizomycotina</taxon>
        <taxon>Leotiomycetes</taxon>
        <taxon>Helotiales</taxon>
        <taxon>Helotiaceae</taxon>
        <taxon>Glarea</taxon>
    </lineage>
</organism>
<dbReference type="GeneID" id="19461059"/>
<feature type="domain" description="SET" evidence="3">
    <location>
        <begin position="31"/>
        <end position="418"/>
    </location>
</feature>
<evidence type="ECO:0000313" key="4">
    <source>
        <dbReference type="EMBL" id="EPE26089.1"/>
    </source>
</evidence>
<feature type="compositionally biased region" description="Polar residues" evidence="2">
    <location>
        <begin position="824"/>
        <end position="834"/>
    </location>
</feature>
<dbReference type="Gene3D" id="2.170.270.10">
    <property type="entry name" value="SET domain"/>
    <property type="match status" value="1"/>
</dbReference>
<dbReference type="eggNOG" id="KOG1844">
    <property type="taxonomic scope" value="Eukaryota"/>
</dbReference>
<dbReference type="GO" id="GO:0070210">
    <property type="term" value="C:Rpd3L-Expanded complex"/>
    <property type="evidence" value="ECO:0007669"/>
    <property type="project" value="TreeGrafter"/>
</dbReference>
<feature type="compositionally biased region" description="Basic residues" evidence="2">
    <location>
        <begin position="124"/>
        <end position="137"/>
    </location>
</feature>
<dbReference type="Gene3D" id="3.30.40.10">
    <property type="entry name" value="Zinc/RING finger domain, C3HC4 (zinc finger)"/>
    <property type="match status" value="1"/>
</dbReference>
<dbReference type="PANTHER" id="PTHR46462">
    <property type="entry name" value="UPSET, ISOFORM A"/>
    <property type="match status" value="1"/>
</dbReference>
<feature type="compositionally biased region" description="Basic and acidic residues" evidence="2">
    <location>
        <begin position="564"/>
        <end position="583"/>
    </location>
</feature>
<dbReference type="HOGENOM" id="CLU_009510_1_0_1"/>
<dbReference type="GO" id="GO:0006355">
    <property type="term" value="P:regulation of DNA-templated transcription"/>
    <property type="evidence" value="ECO:0007669"/>
    <property type="project" value="TreeGrafter"/>
</dbReference>
<dbReference type="GO" id="GO:0006325">
    <property type="term" value="P:chromatin organization"/>
    <property type="evidence" value="ECO:0007669"/>
    <property type="project" value="UniProtKB-KW"/>
</dbReference>
<dbReference type="RefSeq" id="XP_008087408.1">
    <property type="nucleotide sequence ID" value="XM_008089217.1"/>
</dbReference>
<dbReference type="GO" id="GO:0034967">
    <property type="term" value="C:Set3 complex"/>
    <property type="evidence" value="ECO:0007669"/>
    <property type="project" value="TreeGrafter"/>
</dbReference>
<feature type="compositionally biased region" description="Polar residues" evidence="2">
    <location>
        <begin position="503"/>
        <end position="518"/>
    </location>
</feature>
<reference evidence="4 5" key="1">
    <citation type="journal article" date="2013" name="BMC Genomics">
        <title>Genomics-driven discovery of the pneumocandin biosynthetic gene cluster in the fungus Glarea lozoyensis.</title>
        <authorList>
            <person name="Chen L."/>
            <person name="Yue Q."/>
            <person name="Zhang X."/>
            <person name="Xiang M."/>
            <person name="Wang C."/>
            <person name="Li S."/>
            <person name="Che Y."/>
            <person name="Ortiz-Lopez F.J."/>
            <person name="Bills G.F."/>
            <person name="Liu X."/>
            <person name="An Z."/>
        </authorList>
    </citation>
    <scope>NUCLEOTIDE SEQUENCE [LARGE SCALE GENOMIC DNA]</scope>
    <source>
        <strain evidence="5">ATCC 20868 / MF5171</strain>
    </source>
</reference>
<feature type="region of interest" description="Disordered" evidence="2">
    <location>
        <begin position="824"/>
        <end position="845"/>
    </location>
</feature>
<feature type="compositionally biased region" description="Basic and acidic residues" evidence="2">
    <location>
        <begin position="150"/>
        <end position="163"/>
    </location>
</feature>
<feature type="region of interest" description="Disordered" evidence="2">
    <location>
        <begin position="481"/>
        <end position="693"/>
    </location>
</feature>
<proteinExistence type="predicted"/>
<dbReference type="EMBL" id="KE145371">
    <property type="protein sequence ID" value="EPE26089.1"/>
    <property type="molecule type" value="Genomic_DNA"/>
</dbReference>
<dbReference type="InterPro" id="IPR011011">
    <property type="entry name" value="Znf_FYVE_PHD"/>
</dbReference>
<dbReference type="SMART" id="SM00317">
    <property type="entry name" value="SET"/>
    <property type="match status" value="1"/>
</dbReference>
<sequence length="994" mass="109291">MTERHLSITTQIATPIQASLNSAVLFSANDAPLVVAESVDEEPYTIKCICDYNDDDGNTIYCETCDTWQHIECFYPGRVDDASKPDFDHSCTDCKPRILDGRFATERQRDQRQNKTVNENGDRKAKRPPSKSHKKKPKPSELQVNGIGEQDGHKNGSPQDHHPPTKKAKGHRSTHSINSQAKRSPPLHQRPNNHIHPPSPAHTPPDLPHDFQFHSYSDHFLRLYDNEDAVKTDLDGNSMANLSVTNSLSSWLRDPESLQKDTGIRDKDEVFQNLKIDNIKNLKWPALKVEKKYATINDTPVSWRLLTTPTALSQAGRIGELFGLVGFQKDYCEDPENGWKDTVHPKPFVFFHPRLPLCLDTRLSGSIMRYTRRSCRANTTLETFIFNNAEYHFWLVSERPLTANEQITLPWDFRFPTNVRSRYLHLLNLGEEDGLPFDGSSISDIEYEQLTVIIDLVLSEHGGCACDLGNDCAFVRFHRNYNGRSQPQSNGGKAKKGRKTKQNHVSPTSTGQATNSRAASEGQHENGDDDDSRSISGSSRGKPHSRDLTPLHGVSESNGANLDASDREKRKLAMLEDTFRKMEQGPPRKKKRPSDGPGTNSGTTQSSQKQRQRSVVARPSISHSAENGTTTSRGRQYVDASTSRRQSGSPNSATSPTAVLPSTSNQTPRNVSSNSGQGPSTPSKCAYTDSSAQTDDVEDAWWKECKPRTKRRIISLGQRLLKNRHKIQIHQEKQMELQMAYAIGRAENDSSPLLTMDSGAHNDEHSGESPVDSKGRHMSVSSSTPSVDAAISTDVNMTDAPTITISNSIKPPPPPWPGQVNTVTARAPSPNQRSPELRVQLPPSPSFTTQTISGSMSGSVTPSSASAMAQSPFGSLHFPIAFSSSSGNGVAQHPSPVKTKKMSLSDYKAARLRKNDTAHSANKSQGGSSPTIPPAVLKPSLSTIEEAKANGFLEGSALVETPTEKAIDPMTNATLPSEFTHKVNGPPQLLNGTL</sequence>
<dbReference type="KEGG" id="glz:GLAREA_02001"/>
<name>S3CLK4_GLAL2</name>
<feature type="compositionally biased region" description="Polar residues" evidence="2">
    <location>
        <begin position="918"/>
        <end position="930"/>
    </location>
</feature>
<dbReference type="Proteomes" id="UP000016922">
    <property type="component" value="Unassembled WGS sequence"/>
</dbReference>
<dbReference type="PANTHER" id="PTHR46462:SF3">
    <property type="entry name" value="UPSET, ISOFORM A"/>
    <property type="match status" value="1"/>
</dbReference>
<dbReference type="OrthoDB" id="1928087at2759"/>
<dbReference type="SUPFAM" id="SSF57903">
    <property type="entry name" value="FYVE/PHD zinc finger"/>
    <property type="match status" value="1"/>
</dbReference>
<feature type="compositionally biased region" description="Polar residues" evidence="2">
    <location>
        <begin position="482"/>
        <end position="491"/>
    </location>
</feature>